<dbReference type="KEGG" id="bbel:109472472"/>
<keyword evidence="2" id="KW-0472">Membrane</keyword>
<sequence length="396" mass="42629">MKPSLETSEDMAQADFLSVLPYVAAVGVAVGLYFLRRHVKGEVCRSDVRLNGKTAIVTGANTGIGKATALELADRGARVILACRNMAKAKKAASDIRQATGNGNVVAWKLDLASLTSVRAFAGHINTEEERLDILVNNAGVMWCPQQQTEDGFELQFGVNHLGHFLLTNLLLDKLKASAPSRVVTVSAVGHKSAHIVFGNLNAEKSYSPYQANFQSKLANALFSRELAKRTSDFPVGTGVSAFSVDPGPVRTELARHMPGPGAAKSPFTTRIQAVTQRRSFVCVVLFLLHAGTGVSAFSVDPGPVRTELARHMPQTLGPVLYPLFWVVMKLIHPIVKTPREGAQTSLHCAVAEGLEACSGMYFKECAPAEPAPQAKDDAVARRLWEVSEEMVGINT</sequence>
<evidence type="ECO:0000313" key="4">
    <source>
        <dbReference type="RefSeq" id="XP_019627807.1"/>
    </source>
</evidence>
<keyword evidence="2" id="KW-0812">Transmembrane</keyword>
<reference evidence="4" key="1">
    <citation type="submission" date="2025-08" db="UniProtKB">
        <authorList>
            <consortium name="RefSeq"/>
        </authorList>
    </citation>
    <scope>IDENTIFICATION</scope>
    <source>
        <tissue evidence="4">Gonad</tissue>
    </source>
</reference>
<dbReference type="PANTHER" id="PTHR43157:SF31">
    <property type="entry name" value="PHOSPHATIDYLINOSITOL-GLYCAN BIOSYNTHESIS CLASS F PROTEIN"/>
    <property type="match status" value="1"/>
</dbReference>
<organism evidence="3 4">
    <name type="scientific">Branchiostoma belcheri</name>
    <name type="common">Amphioxus</name>
    <dbReference type="NCBI Taxonomy" id="7741"/>
    <lineage>
        <taxon>Eukaryota</taxon>
        <taxon>Metazoa</taxon>
        <taxon>Chordata</taxon>
        <taxon>Cephalochordata</taxon>
        <taxon>Leptocardii</taxon>
        <taxon>Amphioxiformes</taxon>
        <taxon>Branchiostomatidae</taxon>
        <taxon>Branchiostoma</taxon>
    </lineage>
</organism>
<keyword evidence="2" id="KW-1133">Transmembrane helix</keyword>
<keyword evidence="3" id="KW-1185">Reference proteome</keyword>
<dbReference type="OrthoDB" id="191139at2759"/>
<feature type="transmembrane region" description="Helical" evidence="2">
    <location>
        <begin position="320"/>
        <end position="336"/>
    </location>
</feature>
<proteinExistence type="predicted"/>
<dbReference type="RefSeq" id="XP_019627807.1">
    <property type="nucleotide sequence ID" value="XM_019772248.1"/>
</dbReference>
<evidence type="ECO:0000256" key="2">
    <source>
        <dbReference type="SAM" id="Phobius"/>
    </source>
</evidence>
<dbReference type="PANTHER" id="PTHR43157">
    <property type="entry name" value="PHOSPHATIDYLINOSITOL-GLYCAN BIOSYNTHESIS CLASS F PROTEIN-RELATED"/>
    <property type="match status" value="1"/>
</dbReference>
<dbReference type="Proteomes" id="UP000515135">
    <property type="component" value="Unplaced"/>
</dbReference>
<dbReference type="Pfam" id="PF00106">
    <property type="entry name" value="adh_short"/>
    <property type="match status" value="1"/>
</dbReference>
<feature type="transmembrane region" description="Helical" evidence="2">
    <location>
        <begin position="16"/>
        <end position="35"/>
    </location>
</feature>
<dbReference type="GO" id="GO:0016491">
    <property type="term" value="F:oxidoreductase activity"/>
    <property type="evidence" value="ECO:0007669"/>
    <property type="project" value="UniProtKB-KW"/>
</dbReference>
<gene>
    <name evidence="4" type="primary">LOC109472472</name>
</gene>
<evidence type="ECO:0000256" key="1">
    <source>
        <dbReference type="ARBA" id="ARBA00023002"/>
    </source>
</evidence>
<dbReference type="AlphaFoldDB" id="A0A6P4Z9P6"/>
<dbReference type="GeneID" id="109472472"/>
<feature type="transmembrane region" description="Helical" evidence="2">
    <location>
        <begin position="281"/>
        <end position="300"/>
    </location>
</feature>
<dbReference type="InterPro" id="IPR002347">
    <property type="entry name" value="SDR_fam"/>
</dbReference>
<accession>A0A6P4Z9P6</accession>
<protein>
    <submittedName>
        <fullName evidence="4">Retinol dehydrogenase 12-like</fullName>
    </submittedName>
</protein>
<keyword evidence="1" id="KW-0560">Oxidoreductase</keyword>
<evidence type="ECO:0000313" key="3">
    <source>
        <dbReference type="Proteomes" id="UP000515135"/>
    </source>
</evidence>
<name>A0A6P4Z9P6_BRABE</name>
<dbReference type="Gene3D" id="3.40.50.720">
    <property type="entry name" value="NAD(P)-binding Rossmann-like Domain"/>
    <property type="match status" value="2"/>
</dbReference>
<dbReference type="SUPFAM" id="SSF51735">
    <property type="entry name" value="NAD(P)-binding Rossmann-fold domains"/>
    <property type="match status" value="2"/>
</dbReference>
<dbReference type="InterPro" id="IPR036291">
    <property type="entry name" value="NAD(P)-bd_dom_sf"/>
</dbReference>
<dbReference type="PRINTS" id="PR00081">
    <property type="entry name" value="GDHRDH"/>
</dbReference>